<keyword evidence="4" id="KW-0238">DNA-binding</keyword>
<dbReference type="InterPro" id="IPR039425">
    <property type="entry name" value="RNA_pol_sigma-70-like"/>
</dbReference>
<comment type="caution">
    <text evidence="7">The sequence shown here is derived from an EMBL/GenBank/DDBJ whole genome shotgun (WGS) entry which is preliminary data.</text>
</comment>
<evidence type="ECO:0000256" key="1">
    <source>
        <dbReference type="ARBA" id="ARBA00010641"/>
    </source>
</evidence>
<dbReference type="GO" id="GO:0003677">
    <property type="term" value="F:DNA binding"/>
    <property type="evidence" value="ECO:0007669"/>
    <property type="project" value="UniProtKB-KW"/>
</dbReference>
<dbReference type="InterPro" id="IPR036388">
    <property type="entry name" value="WH-like_DNA-bd_sf"/>
</dbReference>
<dbReference type="InterPro" id="IPR013249">
    <property type="entry name" value="RNA_pol_sigma70_r4_t2"/>
</dbReference>
<evidence type="ECO:0000259" key="6">
    <source>
        <dbReference type="Pfam" id="PF08281"/>
    </source>
</evidence>
<dbReference type="RefSeq" id="WP_133867302.1">
    <property type="nucleotide sequence ID" value="NZ_SOAU01000001.1"/>
</dbReference>
<feature type="domain" description="RNA polymerase sigma factor 70 region 4 type 2" evidence="6">
    <location>
        <begin position="91"/>
        <end position="141"/>
    </location>
</feature>
<keyword evidence="8" id="KW-1185">Reference proteome</keyword>
<evidence type="ECO:0000256" key="2">
    <source>
        <dbReference type="ARBA" id="ARBA00023015"/>
    </source>
</evidence>
<evidence type="ECO:0000313" key="8">
    <source>
        <dbReference type="Proteomes" id="UP000294558"/>
    </source>
</evidence>
<dbReference type="CDD" id="cd06171">
    <property type="entry name" value="Sigma70_r4"/>
    <property type="match status" value="1"/>
</dbReference>
<dbReference type="OrthoDB" id="3777963at2"/>
<dbReference type="InterPro" id="IPR013324">
    <property type="entry name" value="RNA_pol_sigma_r3/r4-like"/>
</dbReference>
<dbReference type="GO" id="GO:0000428">
    <property type="term" value="C:DNA-directed RNA polymerase complex"/>
    <property type="evidence" value="ECO:0007669"/>
    <property type="project" value="UniProtKB-KW"/>
</dbReference>
<dbReference type="Gene3D" id="1.10.10.10">
    <property type="entry name" value="Winged helix-like DNA-binding domain superfamily/Winged helix DNA-binding domain"/>
    <property type="match status" value="1"/>
</dbReference>
<sequence length="151" mass="17236">MTTAIHDFDDFFRKAEPRLRRAYGGRIAPHRVGDAVAAALEFAWKNWDRVAVMEYPVPYLFRVGLSKSRRRKQGRLPASPPADMAHVEPALISSMQQLPRRQREVVWLVEACEWTPTETAEALGLSLSAVRTHRDRGLERLRHHLGVNTNA</sequence>
<evidence type="ECO:0000256" key="3">
    <source>
        <dbReference type="ARBA" id="ARBA00023082"/>
    </source>
</evidence>
<keyword evidence="7" id="KW-0240">DNA-directed RNA polymerase</keyword>
<dbReference type="PANTHER" id="PTHR43133:SF50">
    <property type="entry name" value="ECF RNA POLYMERASE SIGMA FACTOR SIGM"/>
    <property type="match status" value="1"/>
</dbReference>
<dbReference type="EMBL" id="SOAU01000001">
    <property type="protein sequence ID" value="TDT14787.1"/>
    <property type="molecule type" value="Genomic_DNA"/>
</dbReference>
<comment type="similarity">
    <text evidence="1">Belongs to the sigma-70 factor family. ECF subfamily.</text>
</comment>
<gene>
    <name evidence="7" type="ORF">BDK89_0343</name>
</gene>
<evidence type="ECO:0000313" key="7">
    <source>
        <dbReference type="EMBL" id="TDT14787.1"/>
    </source>
</evidence>
<keyword evidence="2" id="KW-0805">Transcription regulation</keyword>
<organism evidence="7 8">
    <name type="scientific">Ilumatobacter fluminis</name>
    <dbReference type="NCBI Taxonomy" id="467091"/>
    <lineage>
        <taxon>Bacteria</taxon>
        <taxon>Bacillati</taxon>
        <taxon>Actinomycetota</taxon>
        <taxon>Acidimicrobiia</taxon>
        <taxon>Acidimicrobiales</taxon>
        <taxon>Ilumatobacteraceae</taxon>
        <taxon>Ilumatobacter</taxon>
    </lineage>
</organism>
<name>A0A4R7HUZ4_9ACTN</name>
<evidence type="ECO:0000256" key="5">
    <source>
        <dbReference type="ARBA" id="ARBA00023163"/>
    </source>
</evidence>
<dbReference type="PANTHER" id="PTHR43133">
    <property type="entry name" value="RNA POLYMERASE ECF-TYPE SIGMA FACTO"/>
    <property type="match status" value="1"/>
</dbReference>
<proteinExistence type="inferred from homology"/>
<reference evidence="7 8" key="1">
    <citation type="submission" date="2019-03" db="EMBL/GenBank/DDBJ databases">
        <title>Sequencing the genomes of 1000 actinobacteria strains.</title>
        <authorList>
            <person name="Klenk H.-P."/>
        </authorList>
    </citation>
    <scope>NUCLEOTIDE SEQUENCE [LARGE SCALE GENOMIC DNA]</scope>
    <source>
        <strain evidence="7 8">DSM 18936</strain>
    </source>
</reference>
<dbReference type="SUPFAM" id="SSF88659">
    <property type="entry name" value="Sigma3 and sigma4 domains of RNA polymerase sigma factors"/>
    <property type="match status" value="1"/>
</dbReference>
<evidence type="ECO:0000256" key="4">
    <source>
        <dbReference type="ARBA" id="ARBA00023125"/>
    </source>
</evidence>
<protein>
    <submittedName>
        <fullName evidence="7">DNA-directed RNA polymerase specialized sigma24 family protein</fullName>
    </submittedName>
</protein>
<keyword evidence="5" id="KW-0804">Transcription</keyword>
<dbReference type="GO" id="GO:0006352">
    <property type="term" value="P:DNA-templated transcription initiation"/>
    <property type="evidence" value="ECO:0007669"/>
    <property type="project" value="InterPro"/>
</dbReference>
<accession>A0A4R7HUZ4</accession>
<dbReference type="Pfam" id="PF08281">
    <property type="entry name" value="Sigma70_r4_2"/>
    <property type="match status" value="1"/>
</dbReference>
<dbReference type="GO" id="GO:0016987">
    <property type="term" value="F:sigma factor activity"/>
    <property type="evidence" value="ECO:0007669"/>
    <property type="project" value="UniProtKB-KW"/>
</dbReference>
<dbReference type="AlphaFoldDB" id="A0A4R7HUZ4"/>
<dbReference type="Proteomes" id="UP000294558">
    <property type="component" value="Unassembled WGS sequence"/>
</dbReference>
<keyword evidence="3" id="KW-0731">Sigma factor</keyword>